<proteinExistence type="predicted"/>
<organism evidence="2 3">
    <name type="scientific">Thermus scotoductus</name>
    <dbReference type="NCBI Taxonomy" id="37636"/>
    <lineage>
        <taxon>Bacteria</taxon>
        <taxon>Thermotogati</taxon>
        <taxon>Deinococcota</taxon>
        <taxon>Deinococci</taxon>
        <taxon>Thermales</taxon>
        <taxon>Thermaceae</taxon>
        <taxon>Thermus</taxon>
    </lineage>
</organism>
<name>A0A430UHT9_THESC</name>
<dbReference type="EMBL" id="PEMH01000121">
    <property type="protein sequence ID" value="RTI01093.1"/>
    <property type="molecule type" value="Genomic_DNA"/>
</dbReference>
<feature type="chain" id="PRO_5019548991" description="Lipoprotein" evidence="1">
    <location>
        <begin position="21"/>
        <end position="193"/>
    </location>
</feature>
<dbReference type="RefSeq" id="WP_126217015.1">
    <property type="nucleotide sequence ID" value="NZ_PEMH01000121.1"/>
</dbReference>
<reference evidence="2 3" key="1">
    <citation type="journal article" date="2019" name="Extremophiles">
        <title>Biogeography of thermophiles and predominance of Thermus scotoductus in domestic water heaters.</title>
        <authorList>
            <person name="Wilpiszeski R.L."/>
            <person name="Zhang Z."/>
            <person name="House C.H."/>
        </authorList>
    </citation>
    <scope>NUCLEOTIDE SEQUENCE [LARGE SCALE GENOMIC DNA]</scope>
    <source>
        <strain evidence="2 3">16_S16</strain>
    </source>
</reference>
<evidence type="ECO:0000313" key="2">
    <source>
        <dbReference type="EMBL" id="RTI01093.1"/>
    </source>
</evidence>
<dbReference type="PROSITE" id="PS51257">
    <property type="entry name" value="PROKAR_LIPOPROTEIN"/>
    <property type="match status" value="1"/>
</dbReference>
<evidence type="ECO:0008006" key="4">
    <source>
        <dbReference type="Google" id="ProtNLM"/>
    </source>
</evidence>
<protein>
    <recommendedName>
        <fullName evidence="4">Lipoprotein</fullName>
    </recommendedName>
</protein>
<comment type="caution">
    <text evidence="2">The sequence shown here is derived from an EMBL/GenBank/DDBJ whole genome shotgun (WGS) entry which is preliminary data.</text>
</comment>
<dbReference type="Proteomes" id="UP000288347">
    <property type="component" value="Unassembled WGS sequence"/>
</dbReference>
<gene>
    <name evidence="2" type="ORF">CSW29_04805</name>
</gene>
<evidence type="ECO:0000256" key="1">
    <source>
        <dbReference type="SAM" id="SignalP"/>
    </source>
</evidence>
<evidence type="ECO:0000313" key="3">
    <source>
        <dbReference type="Proteomes" id="UP000288347"/>
    </source>
</evidence>
<sequence length="193" mass="20681">MKRLAWLGLLFLLAACSGHTVTTLRLELHTFVPEANRSGSLDVISGTLRFPDDDGDNTFGNDPDGYWLSLTDTRDVLERAEFLARVRLVHQSGGPVNVGLEVHVAPEGDSNIYDGNGDYRVLNDSKSLNPGETAELAPSATLAPGDPAFDLLRGGRFRVGVLLSVTGSGTIQYSLEEATLVLSGKVFGLIPNN</sequence>
<accession>A0A430UHT9</accession>
<dbReference type="AlphaFoldDB" id="A0A430UHT9"/>
<keyword evidence="1" id="KW-0732">Signal</keyword>
<feature type="signal peptide" evidence="1">
    <location>
        <begin position="1"/>
        <end position="20"/>
    </location>
</feature>